<evidence type="ECO:0000256" key="1">
    <source>
        <dbReference type="SAM" id="MobiDB-lite"/>
    </source>
</evidence>
<organism evidence="2 3">
    <name type="scientific">Frankliniella occidentalis</name>
    <name type="common">Western flower thrips</name>
    <name type="synonym">Euthrips occidentalis</name>
    <dbReference type="NCBI Taxonomy" id="133901"/>
    <lineage>
        <taxon>Eukaryota</taxon>
        <taxon>Metazoa</taxon>
        <taxon>Ecdysozoa</taxon>
        <taxon>Arthropoda</taxon>
        <taxon>Hexapoda</taxon>
        <taxon>Insecta</taxon>
        <taxon>Pterygota</taxon>
        <taxon>Neoptera</taxon>
        <taxon>Paraneoptera</taxon>
        <taxon>Thysanoptera</taxon>
        <taxon>Terebrantia</taxon>
        <taxon>Thripoidea</taxon>
        <taxon>Thripidae</taxon>
        <taxon>Frankliniella</taxon>
    </lineage>
</organism>
<accession>A0A9C6XRH2</accession>
<keyword evidence="2" id="KW-1185">Reference proteome</keyword>
<feature type="compositionally biased region" description="Acidic residues" evidence="1">
    <location>
        <begin position="50"/>
        <end position="61"/>
    </location>
</feature>
<dbReference type="GeneID" id="127750531"/>
<evidence type="ECO:0000313" key="2">
    <source>
        <dbReference type="Proteomes" id="UP000504606"/>
    </source>
</evidence>
<proteinExistence type="predicted"/>
<gene>
    <name evidence="3" type="primary">LOC127750531</name>
</gene>
<sequence length="107" mass="12206">MKLTPGTTFNKETLEVDGVAQLEDNEVNPENNDGATNDENPETNRVTIEGDPEGNDDDPDDPCPPPPKKAKKTKTQPIKKRKKKSQKQDTFLFDKCLTFYNFRMNKY</sequence>
<reference evidence="3" key="1">
    <citation type="submission" date="2025-08" db="UniProtKB">
        <authorList>
            <consortium name="RefSeq"/>
        </authorList>
    </citation>
    <scope>IDENTIFICATION</scope>
    <source>
        <tissue evidence="3">Whole organism</tissue>
    </source>
</reference>
<feature type="region of interest" description="Disordered" evidence="1">
    <location>
        <begin position="1"/>
        <end position="88"/>
    </location>
</feature>
<dbReference type="Proteomes" id="UP000504606">
    <property type="component" value="Unplaced"/>
</dbReference>
<evidence type="ECO:0000313" key="3">
    <source>
        <dbReference type="RefSeq" id="XP_052128414.1"/>
    </source>
</evidence>
<feature type="compositionally biased region" description="Basic residues" evidence="1">
    <location>
        <begin position="68"/>
        <end position="85"/>
    </location>
</feature>
<feature type="compositionally biased region" description="Polar residues" evidence="1">
    <location>
        <begin position="28"/>
        <end position="46"/>
    </location>
</feature>
<dbReference type="RefSeq" id="XP_052128414.1">
    <property type="nucleotide sequence ID" value="XM_052272454.1"/>
</dbReference>
<name>A0A9C6XRH2_FRAOC</name>
<dbReference type="KEGG" id="foc:127750531"/>
<protein>
    <submittedName>
        <fullName evidence="3">Uncharacterized protein LOC127750531</fullName>
    </submittedName>
</protein>
<dbReference type="AlphaFoldDB" id="A0A9C6XRH2"/>
<feature type="compositionally biased region" description="Polar residues" evidence="1">
    <location>
        <begin position="1"/>
        <end position="11"/>
    </location>
</feature>